<feature type="compositionally biased region" description="Basic and acidic residues" evidence="5">
    <location>
        <begin position="105"/>
        <end position="120"/>
    </location>
</feature>
<dbReference type="InterPro" id="IPR036259">
    <property type="entry name" value="MFS_trans_sf"/>
</dbReference>
<reference evidence="7 8" key="1">
    <citation type="journal article" date="2016" name="PLoS Pathog.">
        <title>Biosynthesis of antibiotic leucinostatins in bio-control fungus Purpureocillium lilacinum and their inhibition on phytophthora revealed by genome mining.</title>
        <authorList>
            <person name="Wang G."/>
            <person name="Liu Z."/>
            <person name="Lin R."/>
            <person name="Li E."/>
            <person name="Mao Z."/>
            <person name="Ling J."/>
            <person name="Yang Y."/>
            <person name="Yin W.B."/>
            <person name="Xie B."/>
        </authorList>
    </citation>
    <scope>NUCLEOTIDE SEQUENCE [LARGE SCALE GENOMIC DNA]</scope>
    <source>
        <strain evidence="7">170</strain>
    </source>
</reference>
<dbReference type="AlphaFoldDB" id="A0A179F078"/>
<keyword evidence="3 6" id="KW-1133">Transmembrane helix</keyword>
<dbReference type="GeneID" id="28853268"/>
<evidence type="ECO:0000256" key="2">
    <source>
        <dbReference type="ARBA" id="ARBA00022692"/>
    </source>
</evidence>
<feature type="region of interest" description="Disordered" evidence="5">
    <location>
        <begin position="95"/>
        <end position="121"/>
    </location>
</feature>
<evidence type="ECO:0000256" key="4">
    <source>
        <dbReference type="ARBA" id="ARBA00023136"/>
    </source>
</evidence>
<name>A0A179F078_METCM</name>
<evidence type="ECO:0000256" key="3">
    <source>
        <dbReference type="ARBA" id="ARBA00022989"/>
    </source>
</evidence>
<keyword evidence="4 6" id="KW-0472">Membrane</keyword>
<dbReference type="RefSeq" id="XP_022283978.1">
    <property type="nucleotide sequence ID" value="XM_022428734.1"/>
</dbReference>
<dbReference type="OrthoDB" id="194139at2759"/>
<dbReference type="GO" id="GO:0016020">
    <property type="term" value="C:membrane"/>
    <property type="evidence" value="ECO:0007669"/>
    <property type="project" value="UniProtKB-SubCell"/>
</dbReference>
<protein>
    <submittedName>
        <fullName evidence="7">Major facilitator superfamily domain-containing protein</fullName>
    </submittedName>
</protein>
<dbReference type="SUPFAM" id="SSF103473">
    <property type="entry name" value="MFS general substrate transporter"/>
    <property type="match status" value="1"/>
</dbReference>
<dbReference type="KEGG" id="pchm:VFPPC_10993"/>
<proteinExistence type="predicted"/>
<evidence type="ECO:0000256" key="5">
    <source>
        <dbReference type="SAM" id="MobiDB-lite"/>
    </source>
</evidence>
<dbReference type="Proteomes" id="UP000078397">
    <property type="component" value="Unassembled WGS sequence"/>
</dbReference>
<dbReference type="EMBL" id="LSBJ02000013">
    <property type="protein sequence ID" value="OAQ58802.2"/>
    <property type="molecule type" value="Genomic_DNA"/>
</dbReference>
<feature type="transmembrane region" description="Helical" evidence="6">
    <location>
        <begin position="273"/>
        <end position="295"/>
    </location>
</feature>
<evidence type="ECO:0000313" key="7">
    <source>
        <dbReference type="EMBL" id="OAQ58802.2"/>
    </source>
</evidence>
<sequence>MTHLSGFPDSTQLDETISPEVLILCLLGTRHSKPGKLIRLMIGHIRKAAGKAAGVASAVGQDEVWPLSYTDAYLIQKSTSCSKQVGRLMEHPAEQQPLLLPSDDGELRSQDNELPERERAQQPNQALTFTFLGLILLTIGVSRCLITDATSRLERETICHQFLSSNGSSGYNNGCRDSGGNLAPEVVFELGFIHFWDNTLTLLPGILVALPFGVLADTYSRKNILTISVCGILLSQAFRHISSPPCAAFFSAETNWRRACHILCGSIFARSLVFLYLGAATVFGGILGQLLAYNLQQIDQRISTCIGLVVLGICLCLTVFVPDSTQEPSYEPASSAGDEPSNLDIAKNVARVLGSVLRQTFWDHWRLGAFLLTVLLATVFEVRHSQHPSSIEPPNQC</sequence>
<dbReference type="PANTHER" id="PTHR23507">
    <property type="entry name" value="ZGC:174356"/>
    <property type="match status" value="1"/>
</dbReference>
<comment type="caution">
    <text evidence="7">The sequence shown here is derived from an EMBL/GenBank/DDBJ whole genome shotgun (WGS) entry which is preliminary data.</text>
</comment>
<organism evidence="7 8">
    <name type="scientific">Pochonia chlamydosporia 170</name>
    <dbReference type="NCBI Taxonomy" id="1380566"/>
    <lineage>
        <taxon>Eukaryota</taxon>
        <taxon>Fungi</taxon>
        <taxon>Dikarya</taxon>
        <taxon>Ascomycota</taxon>
        <taxon>Pezizomycotina</taxon>
        <taxon>Sordariomycetes</taxon>
        <taxon>Hypocreomycetidae</taxon>
        <taxon>Hypocreales</taxon>
        <taxon>Clavicipitaceae</taxon>
        <taxon>Pochonia</taxon>
    </lineage>
</organism>
<evidence type="ECO:0000313" key="8">
    <source>
        <dbReference type="Proteomes" id="UP000078397"/>
    </source>
</evidence>
<keyword evidence="2 6" id="KW-0812">Transmembrane</keyword>
<comment type="subcellular location">
    <subcellularLocation>
        <location evidence="1">Membrane</location>
        <topology evidence="1">Multi-pass membrane protein</topology>
    </subcellularLocation>
</comment>
<dbReference type="PANTHER" id="PTHR23507:SF1">
    <property type="entry name" value="FI18259P1-RELATED"/>
    <property type="match status" value="1"/>
</dbReference>
<evidence type="ECO:0000256" key="1">
    <source>
        <dbReference type="ARBA" id="ARBA00004141"/>
    </source>
</evidence>
<gene>
    <name evidence="7" type="ORF">VFPPC_10993</name>
</gene>
<keyword evidence="8" id="KW-1185">Reference proteome</keyword>
<accession>A0A179F078</accession>
<dbReference type="Gene3D" id="1.20.1250.20">
    <property type="entry name" value="MFS general substrate transporter like domains"/>
    <property type="match status" value="1"/>
</dbReference>
<evidence type="ECO:0000256" key="6">
    <source>
        <dbReference type="SAM" id="Phobius"/>
    </source>
</evidence>
<feature type="transmembrane region" description="Helical" evidence="6">
    <location>
        <begin position="302"/>
        <end position="321"/>
    </location>
</feature>
<dbReference type="GO" id="GO:0022857">
    <property type="term" value="F:transmembrane transporter activity"/>
    <property type="evidence" value="ECO:0007669"/>
    <property type="project" value="TreeGrafter"/>
</dbReference>